<evidence type="ECO:0000313" key="2">
    <source>
        <dbReference type="Proteomes" id="UP001176940"/>
    </source>
</evidence>
<reference evidence="1" key="1">
    <citation type="submission" date="2023-07" db="EMBL/GenBank/DDBJ databases">
        <authorList>
            <person name="Stuckert A."/>
        </authorList>
    </citation>
    <scope>NUCLEOTIDE SEQUENCE</scope>
</reference>
<dbReference type="InterPro" id="IPR033536">
    <property type="entry name" value="Spata22"/>
</dbReference>
<evidence type="ECO:0008006" key="3">
    <source>
        <dbReference type="Google" id="ProtNLM"/>
    </source>
</evidence>
<comment type="caution">
    <text evidence="1">The sequence shown here is derived from an EMBL/GenBank/DDBJ whole genome shotgun (WGS) entry which is preliminary data.</text>
</comment>
<organism evidence="1 2">
    <name type="scientific">Ranitomeya imitator</name>
    <name type="common">mimic poison frog</name>
    <dbReference type="NCBI Taxonomy" id="111125"/>
    <lineage>
        <taxon>Eukaryota</taxon>
        <taxon>Metazoa</taxon>
        <taxon>Chordata</taxon>
        <taxon>Craniata</taxon>
        <taxon>Vertebrata</taxon>
        <taxon>Euteleostomi</taxon>
        <taxon>Amphibia</taxon>
        <taxon>Batrachia</taxon>
        <taxon>Anura</taxon>
        <taxon>Neobatrachia</taxon>
        <taxon>Hyloidea</taxon>
        <taxon>Dendrobatidae</taxon>
        <taxon>Dendrobatinae</taxon>
        <taxon>Ranitomeya</taxon>
    </lineage>
</organism>
<protein>
    <recommendedName>
        <fullName evidence="3">Spermatogenesis-associated protein 22</fullName>
    </recommendedName>
</protein>
<evidence type="ECO:0000313" key="1">
    <source>
        <dbReference type="EMBL" id="CAJ0951982.1"/>
    </source>
</evidence>
<dbReference type="PANTHER" id="PTHR35258">
    <property type="entry name" value="SPERMATOGENESIS-ASSOCIATED PROTEIN 22"/>
    <property type="match status" value="1"/>
</dbReference>
<accession>A0ABN9LYF5</accession>
<keyword evidence="2" id="KW-1185">Reference proteome</keyword>
<gene>
    <name evidence="1" type="ORF">RIMI_LOCUS13680240</name>
</gene>
<dbReference type="Proteomes" id="UP001176940">
    <property type="component" value="Unassembled WGS sequence"/>
</dbReference>
<sequence length="311" mass="35471">MRRPDIPTHIVKIVHNVGSGCSFSTQPLPNLCPGEKGAELRQRMRDSIWESRISQLQNAGKKLEFRSTDICPRSENMFTNFSKDLLSGPKKQYGQMERGRGQSVNEKYPLHVHLPAQLSQKTSVSSYKKSHYSCAVSPGPKEQPPAYLFQSNIRLNKDNAFADMPEEEMIQVIPLYQMTFKEKINSLRILSASIESMKHWSQYSDRIPLLFEVIATLDSAVTSGDHGSKLFLLRDGKNYAQCIFYEIDRDLPRLIRGRNHRAMGNYDQKRNLFKCVSVRAASTAEQQAFIEYIIAADKEMEKCVASLQDTK</sequence>
<dbReference type="EMBL" id="CAUEEQ010034169">
    <property type="protein sequence ID" value="CAJ0951982.1"/>
    <property type="molecule type" value="Genomic_DNA"/>
</dbReference>
<proteinExistence type="predicted"/>
<dbReference type="PANTHER" id="PTHR35258:SF1">
    <property type="entry name" value="SPERMATOGENESIS-ASSOCIATED PROTEIN 22"/>
    <property type="match status" value="1"/>
</dbReference>
<name>A0ABN9LYF5_9NEOB</name>